<evidence type="ECO:0000256" key="1">
    <source>
        <dbReference type="ARBA" id="ARBA00006484"/>
    </source>
</evidence>
<dbReference type="InterPro" id="IPR051911">
    <property type="entry name" value="SDR_oxidoreductase"/>
</dbReference>
<gene>
    <name evidence="4" type="ORF">GCM10011611_26150</name>
</gene>
<proteinExistence type="inferred from homology"/>
<dbReference type="SUPFAM" id="SSF51735">
    <property type="entry name" value="NAD(P)-binding Rossmann-fold domains"/>
    <property type="match status" value="1"/>
</dbReference>
<evidence type="ECO:0000256" key="2">
    <source>
        <dbReference type="ARBA" id="ARBA00023002"/>
    </source>
</evidence>
<dbReference type="Gene3D" id="3.40.50.720">
    <property type="entry name" value="NAD(P)-binding Rossmann-like Domain"/>
    <property type="match status" value="1"/>
</dbReference>
<dbReference type="InterPro" id="IPR036291">
    <property type="entry name" value="NAD(P)-bd_dom_sf"/>
</dbReference>
<dbReference type="Proteomes" id="UP000646365">
    <property type="component" value="Unassembled WGS sequence"/>
</dbReference>
<keyword evidence="5" id="KW-1185">Reference proteome</keyword>
<comment type="similarity">
    <text evidence="1 3">Belongs to the short-chain dehydrogenases/reductases (SDR) family.</text>
</comment>
<name>A0A8J2YTW7_9PROT</name>
<evidence type="ECO:0000256" key="3">
    <source>
        <dbReference type="RuleBase" id="RU000363"/>
    </source>
</evidence>
<dbReference type="CDD" id="cd05374">
    <property type="entry name" value="17beta-HSD-like_SDR_c"/>
    <property type="match status" value="1"/>
</dbReference>
<dbReference type="GO" id="GO:0016491">
    <property type="term" value="F:oxidoreductase activity"/>
    <property type="evidence" value="ECO:0007669"/>
    <property type="project" value="UniProtKB-KW"/>
</dbReference>
<reference evidence="4" key="2">
    <citation type="submission" date="2020-09" db="EMBL/GenBank/DDBJ databases">
        <authorList>
            <person name="Sun Q."/>
            <person name="Zhou Y."/>
        </authorList>
    </citation>
    <scope>NUCLEOTIDE SEQUENCE</scope>
    <source>
        <strain evidence="4">CGMCC 1.15725</strain>
    </source>
</reference>
<keyword evidence="2" id="KW-0560">Oxidoreductase</keyword>
<dbReference type="PANTHER" id="PTHR43976:SF16">
    <property type="entry name" value="SHORT-CHAIN DEHYDROGENASE_REDUCTASE FAMILY PROTEIN"/>
    <property type="match status" value="1"/>
</dbReference>
<dbReference type="Pfam" id="PF00106">
    <property type="entry name" value="adh_short"/>
    <property type="match status" value="1"/>
</dbReference>
<protein>
    <submittedName>
        <fullName evidence="4">Short-chain dehydrogenase/reductase</fullName>
    </submittedName>
</protein>
<sequence>MAMVGAKAQQKTAFLTGASSGIGKAAASALLNAGYRVIGTSRNAGTGEMRDGIWMAACDVTSDESVAAAVALAHAEFGHIDLLVNNAGIGVTGAAEESSIPQVRSLFETNFHGVVRVTNAVLPIMRAQGRGRILNVGSGLGLIPAPYNAYYSATKHALEGYSESLDHEVREFGVRVAVIEPAATQTSFESSTVRADTPIAAYAVSRAKYLEAYERAMAVADTAESVAETIVRAASERTPRLRYPSGKVARQVAFARRFLPRSLFDKILRSQFGLA</sequence>
<dbReference type="AlphaFoldDB" id="A0A8J2YTW7"/>
<dbReference type="NCBIfam" id="NF004823">
    <property type="entry name" value="PRK06179.1"/>
    <property type="match status" value="1"/>
</dbReference>
<dbReference type="PRINTS" id="PR00080">
    <property type="entry name" value="SDRFAMILY"/>
</dbReference>
<dbReference type="InterPro" id="IPR002347">
    <property type="entry name" value="SDR_fam"/>
</dbReference>
<dbReference type="PANTHER" id="PTHR43976">
    <property type="entry name" value="SHORT CHAIN DEHYDROGENASE"/>
    <property type="match status" value="1"/>
</dbReference>
<evidence type="ECO:0000313" key="5">
    <source>
        <dbReference type="Proteomes" id="UP000646365"/>
    </source>
</evidence>
<evidence type="ECO:0000313" key="4">
    <source>
        <dbReference type="EMBL" id="GGF19049.1"/>
    </source>
</evidence>
<reference evidence="4" key="1">
    <citation type="journal article" date="2014" name="Int. J. Syst. Evol. Microbiol.">
        <title>Complete genome sequence of Corynebacterium casei LMG S-19264T (=DSM 44701T), isolated from a smear-ripened cheese.</title>
        <authorList>
            <consortium name="US DOE Joint Genome Institute (JGI-PGF)"/>
            <person name="Walter F."/>
            <person name="Albersmeier A."/>
            <person name="Kalinowski J."/>
            <person name="Ruckert C."/>
        </authorList>
    </citation>
    <scope>NUCLEOTIDE SEQUENCE</scope>
    <source>
        <strain evidence="4">CGMCC 1.15725</strain>
    </source>
</reference>
<comment type="caution">
    <text evidence="4">The sequence shown here is derived from an EMBL/GenBank/DDBJ whole genome shotgun (WGS) entry which is preliminary data.</text>
</comment>
<accession>A0A8J2YTW7</accession>
<dbReference type="EMBL" id="BMJQ01000006">
    <property type="protein sequence ID" value="GGF19049.1"/>
    <property type="molecule type" value="Genomic_DNA"/>
</dbReference>
<dbReference type="PRINTS" id="PR00081">
    <property type="entry name" value="GDHRDH"/>
</dbReference>
<organism evidence="4 5">
    <name type="scientific">Aliidongia dinghuensis</name>
    <dbReference type="NCBI Taxonomy" id="1867774"/>
    <lineage>
        <taxon>Bacteria</taxon>
        <taxon>Pseudomonadati</taxon>
        <taxon>Pseudomonadota</taxon>
        <taxon>Alphaproteobacteria</taxon>
        <taxon>Rhodospirillales</taxon>
        <taxon>Dongiaceae</taxon>
        <taxon>Aliidongia</taxon>
    </lineage>
</organism>